<protein>
    <recommendedName>
        <fullName evidence="5">DNA 3'-5' helicase II</fullName>
    </recommendedName>
</protein>
<reference evidence="8 9" key="1">
    <citation type="submission" date="2024-09" db="EMBL/GenBank/DDBJ databases">
        <authorList>
            <person name="Sun Q."/>
            <person name="Mori K."/>
        </authorList>
    </citation>
    <scope>NUCLEOTIDE SEQUENCE [LARGE SCALE GENOMIC DNA]</scope>
    <source>
        <strain evidence="8 9">CCM 8545</strain>
    </source>
</reference>
<dbReference type="Proteomes" id="UP001589758">
    <property type="component" value="Unassembled WGS sequence"/>
</dbReference>
<accession>A0ABV6CFE7</accession>
<dbReference type="InterPro" id="IPR027417">
    <property type="entry name" value="P-loop_NTPase"/>
</dbReference>
<keyword evidence="1 6" id="KW-0547">Nucleotide-binding</keyword>
<keyword evidence="4 6" id="KW-0067">ATP-binding</keyword>
<dbReference type="Gene3D" id="3.40.50.300">
    <property type="entry name" value="P-loop containing nucleotide triphosphate hydrolases"/>
    <property type="match status" value="2"/>
</dbReference>
<name>A0ABV6CFE7_9GAMM</name>
<evidence type="ECO:0000313" key="8">
    <source>
        <dbReference type="EMBL" id="MFC0180991.1"/>
    </source>
</evidence>
<keyword evidence="3 6" id="KW-0347">Helicase</keyword>
<evidence type="ECO:0000256" key="2">
    <source>
        <dbReference type="ARBA" id="ARBA00022801"/>
    </source>
</evidence>
<evidence type="ECO:0000256" key="4">
    <source>
        <dbReference type="ARBA" id="ARBA00022840"/>
    </source>
</evidence>
<evidence type="ECO:0000256" key="1">
    <source>
        <dbReference type="ARBA" id="ARBA00022741"/>
    </source>
</evidence>
<dbReference type="InterPro" id="IPR000212">
    <property type="entry name" value="DNA_helicase_UvrD/REP"/>
</dbReference>
<dbReference type="Pfam" id="PF12462">
    <property type="entry name" value="Helicase_IV_N"/>
    <property type="match status" value="1"/>
</dbReference>
<sequence length="747" mass="86238">MILNATLLGKHLAQHPYHQIQLLDAGIQLNGPKESRIIAFNQIVSFACKRGIIWGELAFILSDEEEVSIHGLEWQSTQEFYDTLLKSWQAWSREMQEHTTKLLEKQILRINELSQRHCWLPQKEFLRLALEVQTTYESLPIPEDRIAEFKGLVELDYLLQQWQHEGIQRWHDHNHEWTIRIKQEHQSFFNSLPIELDHSQSYVVLQQEPIMLALGAPGSGKSTALIARAAWLLYQHDLALDTLNPVLLPILPSDVLLLAPDNSSKQALKKIAQSFIQRNINQLPLHTPYELAFYLLKQTSKKEINLFSLLTDPSAREDWLLETWQQLCSTKKPFAKIWRKFLSENYEWELIEGDFWLEPNIAMRMGARLDRWLKHLRFEKANNTAKEALEVLEASKQSQASAINKAEFSQSQALATQEIYPNALKAPDEAQIVAERKLFAPLFKAWKDKIKLEKAIDEPEAILQAIKAVGRAKFTTPWRHMLVDNYQEFSLLSRLLLKGLQEKSIGAHALYCADDAQILTVGQTPQGIDDFIEDAKKLPEEYVVFELEHDYRLAPEIRKTTDKFINKNPSQQIKPFIAPEIKASKLGAFAQKLMAPKHQNGLYTAHESLIFDLIDRLSSYAPKPSLVLLSALYDYQIPSGVLELKSRWPHLQFVVKPFNQLHGVESDFTFVFGLQQFGDSFPAFIRDIALEKHLLPPMESFLDAEMRRWLYVAMTRAKHSTWLIHDMEKPSIFVPELIELGAKPIEK</sequence>
<dbReference type="InterPro" id="IPR014016">
    <property type="entry name" value="UvrD-like_ATP-bd"/>
</dbReference>
<dbReference type="SUPFAM" id="SSF52540">
    <property type="entry name" value="P-loop containing nucleoside triphosphate hydrolases"/>
    <property type="match status" value="1"/>
</dbReference>
<dbReference type="EMBL" id="JBHLXE010000111">
    <property type="protein sequence ID" value="MFC0180991.1"/>
    <property type="molecule type" value="Genomic_DNA"/>
</dbReference>
<organism evidence="8 9">
    <name type="scientific">Thorsellia kenyensis</name>
    <dbReference type="NCBI Taxonomy" id="1549888"/>
    <lineage>
        <taxon>Bacteria</taxon>
        <taxon>Pseudomonadati</taxon>
        <taxon>Pseudomonadota</taxon>
        <taxon>Gammaproteobacteria</taxon>
        <taxon>Enterobacterales</taxon>
        <taxon>Thorselliaceae</taxon>
        <taxon>Thorsellia</taxon>
    </lineage>
</organism>
<keyword evidence="9" id="KW-1185">Reference proteome</keyword>
<keyword evidence="2 6" id="KW-0378">Hydrolase</keyword>
<evidence type="ECO:0000256" key="6">
    <source>
        <dbReference type="PROSITE-ProRule" id="PRU00560"/>
    </source>
</evidence>
<evidence type="ECO:0000256" key="5">
    <source>
        <dbReference type="ARBA" id="ARBA00034923"/>
    </source>
</evidence>
<dbReference type="PANTHER" id="PTHR11070">
    <property type="entry name" value="UVRD / RECB / PCRA DNA HELICASE FAMILY MEMBER"/>
    <property type="match status" value="1"/>
</dbReference>
<evidence type="ECO:0000259" key="7">
    <source>
        <dbReference type="PROSITE" id="PS51198"/>
    </source>
</evidence>
<gene>
    <name evidence="8" type="ORF">ACFFIT_13000</name>
</gene>
<dbReference type="PROSITE" id="PS51198">
    <property type="entry name" value="UVRD_HELICASE_ATP_BIND"/>
    <property type="match status" value="1"/>
</dbReference>
<evidence type="ECO:0000256" key="3">
    <source>
        <dbReference type="ARBA" id="ARBA00022806"/>
    </source>
</evidence>
<comment type="caution">
    <text evidence="8">The sequence shown here is derived from an EMBL/GenBank/DDBJ whole genome shotgun (WGS) entry which is preliminary data.</text>
</comment>
<feature type="binding site" evidence="6">
    <location>
        <begin position="215"/>
        <end position="222"/>
    </location>
    <ligand>
        <name>ATP</name>
        <dbReference type="ChEBI" id="CHEBI:30616"/>
    </ligand>
</feature>
<dbReference type="RefSeq" id="WP_385878324.1">
    <property type="nucleotide sequence ID" value="NZ_JBHLXE010000111.1"/>
</dbReference>
<dbReference type="InterPro" id="IPR022161">
    <property type="entry name" value="Helicase_IV_N"/>
</dbReference>
<proteinExistence type="predicted"/>
<dbReference type="Pfam" id="PF00580">
    <property type="entry name" value="UvrD-helicase"/>
    <property type="match status" value="1"/>
</dbReference>
<dbReference type="PANTHER" id="PTHR11070:SF2">
    <property type="entry name" value="ATP-DEPENDENT DNA HELICASE SRS2"/>
    <property type="match status" value="1"/>
</dbReference>
<evidence type="ECO:0000313" key="9">
    <source>
        <dbReference type="Proteomes" id="UP001589758"/>
    </source>
</evidence>
<feature type="domain" description="UvrD-like helicase ATP-binding" evidence="7">
    <location>
        <begin position="194"/>
        <end position="554"/>
    </location>
</feature>